<dbReference type="PANTHER" id="PTHR43611:SF3">
    <property type="entry name" value="FLAVIN MONONUCLEOTIDE HYDROLASE 1, CHLOROPLATIC"/>
    <property type="match status" value="1"/>
</dbReference>
<dbReference type="PANTHER" id="PTHR43611">
    <property type="entry name" value="ALPHA-D-GLUCOSE 1-PHOSPHATE PHOSPHATASE"/>
    <property type="match status" value="1"/>
</dbReference>
<dbReference type="Proteomes" id="UP000325415">
    <property type="component" value="Unassembled WGS sequence"/>
</dbReference>
<evidence type="ECO:0008006" key="3">
    <source>
        <dbReference type="Google" id="ProtNLM"/>
    </source>
</evidence>
<dbReference type="EMBL" id="QDAG01000007">
    <property type="protein sequence ID" value="KAE8127795.1"/>
    <property type="molecule type" value="Genomic_DNA"/>
</dbReference>
<sequence>MRSDVLAALNDSPADITDVVFGWYGVMVERLPRLVLEGQYPSGVIDMVLDTDDIWGFDYYDAMLECGWSEERVLADYEQHHGPAVAWVLRVYLERRRLALHAVMPGMGAMLCDLRSRRIRMWALANAAAVDYDMALEQFPELGALSGSIVSARERLRMPDPVLMHRAEERFGRLGLDVSRTLYVDTDTRSVEVARQAGWRGVVFQDAGQLRRELALDWRPFYRASEGPSLQSCL</sequence>
<protein>
    <recommendedName>
        <fullName evidence="3">HAD family phosphatase</fullName>
    </recommendedName>
</protein>
<name>A0A5N6RYR1_9BIFI</name>
<dbReference type="InterPro" id="IPR036412">
    <property type="entry name" value="HAD-like_sf"/>
</dbReference>
<keyword evidence="2" id="KW-1185">Reference proteome</keyword>
<evidence type="ECO:0000313" key="1">
    <source>
        <dbReference type="EMBL" id="KAE8127795.1"/>
    </source>
</evidence>
<dbReference type="SUPFAM" id="SSF56784">
    <property type="entry name" value="HAD-like"/>
    <property type="match status" value="1"/>
</dbReference>
<comment type="caution">
    <text evidence="1">The sequence shown here is derived from an EMBL/GenBank/DDBJ whole genome shotgun (WGS) entry which is preliminary data.</text>
</comment>
<evidence type="ECO:0000313" key="2">
    <source>
        <dbReference type="Proteomes" id="UP000325415"/>
    </source>
</evidence>
<dbReference type="Gene3D" id="3.40.50.1000">
    <property type="entry name" value="HAD superfamily/HAD-like"/>
    <property type="match status" value="1"/>
</dbReference>
<accession>A0A5N6RYR1</accession>
<organism evidence="1 2">
    <name type="scientific">Bifidobacterium tibiigranuli</name>
    <dbReference type="NCBI Taxonomy" id="2172043"/>
    <lineage>
        <taxon>Bacteria</taxon>
        <taxon>Bacillati</taxon>
        <taxon>Actinomycetota</taxon>
        <taxon>Actinomycetes</taxon>
        <taxon>Bifidobacteriales</taxon>
        <taxon>Bifidobacteriaceae</taxon>
        <taxon>Bifidobacterium</taxon>
    </lineage>
</organism>
<proteinExistence type="predicted"/>
<reference evidence="1 2" key="1">
    <citation type="submission" date="2018-04" db="EMBL/GenBank/DDBJ databases">
        <authorList>
            <person name="Eckel V.P."/>
            <person name="Vogel R.F."/>
        </authorList>
    </citation>
    <scope>NUCLEOTIDE SEQUENCE [LARGE SCALE GENOMIC DNA]</scope>
    <source>
        <strain evidence="2">TMW 2.1764</strain>
    </source>
</reference>
<dbReference type="AlphaFoldDB" id="A0A5N6RYR1"/>
<dbReference type="InterPro" id="IPR023214">
    <property type="entry name" value="HAD_sf"/>
</dbReference>
<gene>
    <name evidence="1" type="ORF">DDE84_07755</name>
</gene>